<organism evidence="1">
    <name type="scientific">Oryza brachyantha</name>
    <name type="common">malo sina</name>
    <dbReference type="NCBI Taxonomy" id="4533"/>
    <lineage>
        <taxon>Eukaryota</taxon>
        <taxon>Viridiplantae</taxon>
        <taxon>Streptophyta</taxon>
        <taxon>Embryophyta</taxon>
        <taxon>Tracheophyta</taxon>
        <taxon>Spermatophyta</taxon>
        <taxon>Magnoliopsida</taxon>
        <taxon>Liliopsida</taxon>
        <taxon>Poales</taxon>
        <taxon>Poaceae</taxon>
        <taxon>BOP clade</taxon>
        <taxon>Oryzoideae</taxon>
        <taxon>Oryzeae</taxon>
        <taxon>Oryzinae</taxon>
        <taxon>Oryza</taxon>
    </lineage>
</organism>
<keyword evidence="2" id="KW-1185">Reference proteome</keyword>
<dbReference type="AlphaFoldDB" id="J3MNT9"/>
<dbReference type="HOGENOM" id="CLU_3071919_0_0_1"/>
<protein>
    <submittedName>
        <fullName evidence="1">Uncharacterized protein</fullName>
    </submittedName>
</protein>
<sequence>MNFFSINAIFPVTLDSTKSKAKILMFGHFFCQELAHVPEIVTDRVAPPPAQMR</sequence>
<accession>J3MNT9</accession>
<name>J3MNT9_ORYBR</name>
<evidence type="ECO:0000313" key="1">
    <source>
        <dbReference type="EnsemblPlants" id="OB07G30710.1"/>
    </source>
</evidence>
<dbReference type="Gramene" id="OB07G30710.1">
    <property type="protein sequence ID" value="OB07G30710.1"/>
    <property type="gene ID" value="OB07G30710"/>
</dbReference>
<reference evidence="1" key="1">
    <citation type="journal article" date="2013" name="Nat. Commun.">
        <title>Whole-genome sequencing of Oryza brachyantha reveals mechanisms underlying Oryza genome evolution.</title>
        <authorList>
            <person name="Chen J."/>
            <person name="Huang Q."/>
            <person name="Gao D."/>
            <person name="Wang J."/>
            <person name="Lang Y."/>
            <person name="Liu T."/>
            <person name="Li B."/>
            <person name="Bai Z."/>
            <person name="Luis Goicoechea J."/>
            <person name="Liang C."/>
            <person name="Chen C."/>
            <person name="Zhang W."/>
            <person name="Sun S."/>
            <person name="Liao Y."/>
            <person name="Zhang X."/>
            <person name="Yang L."/>
            <person name="Song C."/>
            <person name="Wang M."/>
            <person name="Shi J."/>
            <person name="Liu G."/>
            <person name="Liu J."/>
            <person name="Zhou H."/>
            <person name="Zhou W."/>
            <person name="Yu Q."/>
            <person name="An N."/>
            <person name="Chen Y."/>
            <person name="Cai Q."/>
            <person name="Wang B."/>
            <person name="Liu B."/>
            <person name="Min J."/>
            <person name="Huang Y."/>
            <person name="Wu H."/>
            <person name="Li Z."/>
            <person name="Zhang Y."/>
            <person name="Yin Y."/>
            <person name="Song W."/>
            <person name="Jiang J."/>
            <person name="Jackson S.A."/>
            <person name="Wing R.A."/>
            <person name="Wang J."/>
            <person name="Chen M."/>
        </authorList>
    </citation>
    <scope>NUCLEOTIDE SEQUENCE [LARGE SCALE GENOMIC DNA]</scope>
    <source>
        <strain evidence="1">cv. IRGC 101232</strain>
    </source>
</reference>
<reference evidence="1" key="2">
    <citation type="submission" date="2013-04" db="UniProtKB">
        <authorList>
            <consortium name="EnsemblPlants"/>
        </authorList>
    </citation>
    <scope>IDENTIFICATION</scope>
</reference>
<proteinExistence type="predicted"/>
<evidence type="ECO:0000313" key="2">
    <source>
        <dbReference type="Proteomes" id="UP000006038"/>
    </source>
</evidence>
<dbReference type="Proteomes" id="UP000006038">
    <property type="component" value="Chromosome 7"/>
</dbReference>
<dbReference type="EnsemblPlants" id="OB07G30710.1">
    <property type="protein sequence ID" value="OB07G30710.1"/>
    <property type="gene ID" value="OB07G30710"/>
</dbReference>